<dbReference type="PANTHER" id="PTHR21392">
    <property type="entry name" value="TRNA-URIDINE AMINOCARBOXYPROPYLTRANSFERASE 2"/>
    <property type="match status" value="1"/>
</dbReference>
<organism evidence="6 7">
    <name type="scientific">Aliivibrio wodanis</name>
    <dbReference type="NCBI Taxonomy" id="80852"/>
    <lineage>
        <taxon>Bacteria</taxon>
        <taxon>Pseudomonadati</taxon>
        <taxon>Pseudomonadota</taxon>
        <taxon>Gammaproteobacteria</taxon>
        <taxon>Vibrionales</taxon>
        <taxon>Vibrionaceae</taxon>
        <taxon>Aliivibrio</taxon>
    </lineage>
</organism>
<dbReference type="InterPro" id="IPR005636">
    <property type="entry name" value="DTW"/>
</dbReference>
<proteinExistence type="predicted"/>
<keyword evidence="2" id="KW-0808">Transferase</keyword>
<dbReference type="KEGG" id="awd:AWOD_I_1234"/>
<dbReference type="STRING" id="80852.AWOD_I_1234"/>
<evidence type="ECO:0000313" key="6">
    <source>
        <dbReference type="EMBL" id="CED71318.1"/>
    </source>
</evidence>
<dbReference type="EMBL" id="LN554846">
    <property type="protein sequence ID" value="CED71318.1"/>
    <property type="molecule type" value="Genomic_DNA"/>
</dbReference>
<evidence type="ECO:0000256" key="1">
    <source>
        <dbReference type="ARBA" id="ARBA00012386"/>
    </source>
</evidence>
<name>A0A090IPR8_9GAMM</name>
<feature type="domain" description="DTW" evidence="5">
    <location>
        <begin position="27"/>
        <end position="220"/>
    </location>
</feature>
<dbReference type="EC" id="2.5.1.25" evidence="1"/>
<reference evidence="7" key="1">
    <citation type="submission" date="2014-09" db="EMBL/GenBank/DDBJ databases">
        <authorList>
            <person name="Hjerde E."/>
        </authorList>
    </citation>
    <scope>NUCLEOTIDE SEQUENCE [LARGE SCALE GENOMIC DNA]</scope>
    <source>
        <strain evidence="7">06/09/139</strain>
    </source>
</reference>
<evidence type="ECO:0000313" key="7">
    <source>
        <dbReference type="Proteomes" id="UP000032427"/>
    </source>
</evidence>
<dbReference type="GO" id="GO:0016432">
    <property type="term" value="F:tRNA-uridine aminocarboxypropyltransferase activity"/>
    <property type="evidence" value="ECO:0007669"/>
    <property type="project" value="UniProtKB-EC"/>
</dbReference>
<dbReference type="AlphaFoldDB" id="A0A090IPR8"/>
<gene>
    <name evidence="6" type="ORF">AWOD_I_1234</name>
</gene>
<dbReference type="InterPro" id="IPR039262">
    <property type="entry name" value="DTWD2/TAPT"/>
</dbReference>
<evidence type="ECO:0000256" key="4">
    <source>
        <dbReference type="ARBA" id="ARBA00022694"/>
    </source>
</evidence>
<dbReference type="Proteomes" id="UP000032427">
    <property type="component" value="Chromosome 1"/>
</dbReference>
<sequence length="247" mass="28649">MRIHKVHQLHKERLARSTKPFNARGANVNRCEFCQVHKDYCICEHQPAVKSSAAFLLIMFDTEVLKPSNTGKLIADLIPDTHAYLWSRTEPNPDMLALLQNESYQPFVIFPEEQIENKSLVTNEIATEAGKTPLFILLDGSWREAGRMYRKSTYLHQLPVLSFNSDHLSSYIMRKASKDHQLATAEVASLVLDLFGERENAKHLECWFELFREHYLYSKRPVKGVERGMGLKRLMEFRTELKVNNQI</sequence>
<evidence type="ECO:0000259" key="5">
    <source>
        <dbReference type="SMART" id="SM01144"/>
    </source>
</evidence>
<accession>A0A090IPR8</accession>
<dbReference type="Pfam" id="PF03942">
    <property type="entry name" value="DTW"/>
    <property type="match status" value="1"/>
</dbReference>
<keyword evidence="4" id="KW-0819">tRNA processing</keyword>
<keyword evidence="7" id="KW-1185">Reference proteome</keyword>
<keyword evidence="3" id="KW-0949">S-adenosyl-L-methionine</keyword>
<dbReference type="GeneID" id="28540798"/>
<protein>
    <recommendedName>
        <fullName evidence="1">tRNA-uridine aminocarboxypropyltransferase</fullName>
        <ecNumber evidence="1">2.5.1.25</ecNumber>
    </recommendedName>
</protein>
<dbReference type="GO" id="GO:0008033">
    <property type="term" value="P:tRNA processing"/>
    <property type="evidence" value="ECO:0007669"/>
    <property type="project" value="UniProtKB-KW"/>
</dbReference>
<dbReference type="HOGENOM" id="CLU_066458_1_0_6"/>
<evidence type="ECO:0000256" key="2">
    <source>
        <dbReference type="ARBA" id="ARBA00022679"/>
    </source>
</evidence>
<dbReference type="SMART" id="SM01144">
    <property type="entry name" value="DTW"/>
    <property type="match status" value="1"/>
</dbReference>
<dbReference type="PATRIC" id="fig|80852.17.peg.1269"/>
<evidence type="ECO:0000256" key="3">
    <source>
        <dbReference type="ARBA" id="ARBA00022691"/>
    </source>
</evidence>
<dbReference type="PANTHER" id="PTHR21392:SF1">
    <property type="entry name" value="TRNA-URIDINE AMINOCARBOXYPROPYLTRANSFERASE"/>
    <property type="match status" value="1"/>
</dbReference>
<dbReference type="OrthoDB" id="370626at2"/>